<dbReference type="InterPro" id="IPR031983">
    <property type="entry name" value="DUF4786"/>
</dbReference>
<dbReference type="EMBL" id="VTPC01003676">
    <property type="protein sequence ID" value="KAF2898169.1"/>
    <property type="molecule type" value="Genomic_DNA"/>
</dbReference>
<dbReference type="Proteomes" id="UP000801492">
    <property type="component" value="Unassembled WGS sequence"/>
</dbReference>
<feature type="transmembrane region" description="Helical" evidence="1">
    <location>
        <begin position="36"/>
        <end position="57"/>
    </location>
</feature>
<comment type="caution">
    <text evidence="2">The sequence shown here is derived from an EMBL/GenBank/DDBJ whole genome shotgun (WGS) entry which is preliminary data.</text>
</comment>
<organism evidence="2 3">
    <name type="scientific">Ignelater luminosus</name>
    <name type="common">Cucubano</name>
    <name type="synonym">Pyrophorus luminosus</name>
    <dbReference type="NCBI Taxonomy" id="2038154"/>
    <lineage>
        <taxon>Eukaryota</taxon>
        <taxon>Metazoa</taxon>
        <taxon>Ecdysozoa</taxon>
        <taxon>Arthropoda</taxon>
        <taxon>Hexapoda</taxon>
        <taxon>Insecta</taxon>
        <taxon>Pterygota</taxon>
        <taxon>Neoptera</taxon>
        <taxon>Endopterygota</taxon>
        <taxon>Coleoptera</taxon>
        <taxon>Polyphaga</taxon>
        <taxon>Elateriformia</taxon>
        <taxon>Elateroidea</taxon>
        <taxon>Elateridae</taxon>
        <taxon>Agrypninae</taxon>
        <taxon>Pyrophorini</taxon>
        <taxon>Ignelater</taxon>
    </lineage>
</organism>
<proteinExistence type="predicted"/>
<protein>
    <submittedName>
        <fullName evidence="2">Uncharacterized protein</fullName>
    </submittedName>
</protein>
<keyword evidence="1" id="KW-0472">Membrane</keyword>
<evidence type="ECO:0000256" key="1">
    <source>
        <dbReference type="SAM" id="Phobius"/>
    </source>
</evidence>
<gene>
    <name evidence="2" type="ORF">ILUMI_08010</name>
</gene>
<dbReference type="AlphaFoldDB" id="A0A8K0GFT7"/>
<name>A0A8K0GFT7_IGNLU</name>
<evidence type="ECO:0000313" key="2">
    <source>
        <dbReference type="EMBL" id="KAF2898169.1"/>
    </source>
</evidence>
<evidence type="ECO:0000313" key="3">
    <source>
        <dbReference type="Proteomes" id="UP000801492"/>
    </source>
</evidence>
<reference evidence="2" key="1">
    <citation type="submission" date="2019-08" db="EMBL/GenBank/DDBJ databases">
        <title>The genome of the North American firefly Photinus pyralis.</title>
        <authorList>
            <consortium name="Photinus pyralis genome working group"/>
            <person name="Fallon T.R."/>
            <person name="Sander Lower S.E."/>
            <person name="Weng J.-K."/>
        </authorList>
    </citation>
    <scope>NUCLEOTIDE SEQUENCE</scope>
    <source>
        <strain evidence="2">TRF0915ILg1</strain>
        <tissue evidence="2">Whole body</tissue>
    </source>
</reference>
<keyword evidence="3" id="KW-1185">Reference proteome</keyword>
<sequence length="243" mass="28344">MTEDEYDIFKIAGFRVVTTTLLTRLLTHLKNQHSKVFFFFCFRYILTCCSIILLFSICSSSDPKISSHTVKNHELLTKLGLSRVRGPNSHHRKRLAIESRHHSRSDDSHMFIVKLPPNPYYYVHNKPNNLAESSRNIPVGFKNNGKPAKIYHWNIPVLKKFTAHKSKSRISDTNYIDIQSPKMWNEVFDKPGKIRKNPHKPSYYVPAKPKKASFMKYFPGNGKPQSFYVIEKSKKAHYHRLLP</sequence>
<accession>A0A8K0GFT7</accession>
<dbReference type="Pfam" id="PF16027">
    <property type="entry name" value="DUF4786"/>
    <property type="match status" value="1"/>
</dbReference>
<keyword evidence="1" id="KW-0812">Transmembrane</keyword>
<keyword evidence="1" id="KW-1133">Transmembrane helix</keyword>
<dbReference type="OrthoDB" id="6609132at2759"/>